<keyword evidence="1" id="KW-0560">Oxidoreductase</keyword>
<proteinExistence type="predicted"/>
<dbReference type="InterPro" id="IPR002347">
    <property type="entry name" value="SDR_fam"/>
</dbReference>
<evidence type="ECO:0000313" key="3">
    <source>
        <dbReference type="Proteomes" id="UP000315522"/>
    </source>
</evidence>
<dbReference type="EMBL" id="QGML01000376">
    <property type="protein sequence ID" value="TVY92162.1"/>
    <property type="molecule type" value="Genomic_DNA"/>
</dbReference>
<reference evidence="2 3" key="1">
    <citation type="submission" date="2018-05" db="EMBL/GenBank/DDBJ databases">
        <title>Genome sequencing and assembly of the regulated plant pathogen Lachnellula willkommii and related sister species for the development of diagnostic species identification markers.</title>
        <authorList>
            <person name="Giroux E."/>
            <person name="Bilodeau G."/>
        </authorList>
    </citation>
    <scope>NUCLEOTIDE SEQUENCE [LARGE SCALE GENOMIC DNA]</scope>
    <source>
        <strain evidence="2 3">CBS 172.35</strain>
    </source>
</reference>
<dbReference type="InterPro" id="IPR036291">
    <property type="entry name" value="NAD(P)-bd_dom_sf"/>
</dbReference>
<dbReference type="Pfam" id="PF00106">
    <property type="entry name" value="adh_short"/>
    <property type="match status" value="1"/>
</dbReference>
<accession>A0A559MGV0</accession>
<protein>
    <submittedName>
        <fullName evidence="2">Short chain dehydrogenase</fullName>
    </submittedName>
</protein>
<dbReference type="SUPFAM" id="SSF51735">
    <property type="entry name" value="NAD(P)-binding Rossmann-fold domains"/>
    <property type="match status" value="1"/>
</dbReference>
<dbReference type="Gene3D" id="3.40.50.720">
    <property type="entry name" value="NAD(P)-binding Rossmann-like Domain"/>
    <property type="match status" value="1"/>
</dbReference>
<dbReference type="PRINTS" id="PR00081">
    <property type="entry name" value="GDHRDH"/>
</dbReference>
<comment type="caution">
    <text evidence="2">The sequence shown here is derived from an EMBL/GenBank/DDBJ whole genome shotgun (WGS) entry which is preliminary data.</text>
</comment>
<dbReference type="PANTHER" id="PTHR43157:SF35">
    <property type="entry name" value="DEHYDROGENASE_REDUCTASE FAMILY PROTEIN, PUTATIVE-RELATED"/>
    <property type="match status" value="1"/>
</dbReference>
<organism evidence="2 3">
    <name type="scientific">Lachnellula willkommii</name>
    <dbReference type="NCBI Taxonomy" id="215461"/>
    <lineage>
        <taxon>Eukaryota</taxon>
        <taxon>Fungi</taxon>
        <taxon>Dikarya</taxon>
        <taxon>Ascomycota</taxon>
        <taxon>Pezizomycotina</taxon>
        <taxon>Leotiomycetes</taxon>
        <taxon>Helotiales</taxon>
        <taxon>Lachnaceae</taxon>
        <taxon>Lachnellula</taxon>
    </lineage>
</organism>
<evidence type="ECO:0000256" key="1">
    <source>
        <dbReference type="ARBA" id="ARBA00023002"/>
    </source>
</evidence>
<dbReference type="Proteomes" id="UP000315522">
    <property type="component" value="Unassembled WGS sequence"/>
</dbReference>
<dbReference type="PANTHER" id="PTHR43157">
    <property type="entry name" value="PHOSPHATIDYLINOSITOL-GLYCAN BIOSYNTHESIS CLASS F PROTEIN-RELATED"/>
    <property type="match status" value="1"/>
</dbReference>
<dbReference type="AlphaFoldDB" id="A0A559MGV0"/>
<feature type="non-terminal residue" evidence="2">
    <location>
        <position position="1"/>
    </location>
</feature>
<gene>
    <name evidence="2" type="primary">yanD_1</name>
    <name evidence="2" type="ORF">LAWI1_G004759</name>
</gene>
<keyword evidence="3" id="KW-1185">Reference proteome</keyword>
<evidence type="ECO:0000313" key="2">
    <source>
        <dbReference type="EMBL" id="TVY92162.1"/>
    </source>
</evidence>
<sequence>IAIAIAMSESFKLDPPKESPRSLFLKSQFKFSIQWPPADTNLEGQAAIITGSSSGLGLEASRQLLSLGLSSLIIAVRSAEKGQQVASVLRVQYPKANIQVWSLEMESYESIQAFAPRAEAELPRLDIAILNAGTQAIELITVPSTGHEKLVQVNYLSAMLLGILLLPVLKSKSPSGKPRRLTIVNSGTARGATISLPKDTPILTALDDKSGVFDMFGRYAVGKLRGHLFVINLVRYISADDVIVSLVDPGLVKDTGLQRGAPLLWAAFFYCLKAILGRTVCVGTSTYIDAAVVKGMESHGCYIPNWKISSFPAFIYTPEGEYIREQLWKETMAEFEFTGARRILDGMKG</sequence>
<name>A0A559MGV0_9HELO</name>
<dbReference type="GO" id="GO:0016491">
    <property type="term" value="F:oxidoreductase activity"/>
    <property type="evidence" value="ECO:0007669"/>
    <property type="project" value="UniProtKB-KW"/>
</dbReference>